<dbReference type="WBParaSite" id="SVE_1216500.1">
    <property type="protein sequence ID" value="SVE_1216500.1"/>
    <property type="gene ID" value="SVE_1216500"/>
</dbReference>
<evidence type="ECO:0000313" key="6">
    <source>
        <dbReference type="WBParaSite" id="SVE_1216500.1"/>
    </source>
</evidence>
<dbReference type="PANTHER" id="PTHR14790">
    <property type="entry name" value="RECQ-MEDIATED GENOME INSTABILITY PROTEIN 1 RMI1"/>
    <property type="match status" value="1"/>
</dbReference>
<dbReference type="Gene3D" id="2.40.50.770">
    <property type="entry name" value="RecQ-mediated genome instability protein Rmi1, C-terminal domain"/>
    <property type="match status" value="1"/>
</dbReference>
<name>A0A0K0FQV2_STRVS</name>
<dbReference type="PANTHER" id="PTHR14790:SF15">
    <property type="entry name" value="RECQ-MEDIATED GENOME INSTABILITY PROTEIN 1"/>
    <property type="match status" value="1"/>
</dbReference>
<dbReference type="Proteomes" id="UP000035680">
    <property type="component" value="Unassembled WGS sequence"/>
</dbReference>
<dbReference type="AlphaFoldDB" id="A0A0K0FQV2"/>
<organism evidence="5 6">
    <name type="scientific">Strongyloides venezuelensis</name>
    <name type="common">Threadworm</name>
    <dbReference type="NCBI Taxonomy" id="75913"/>
    <lineage>
        <taxon>Eukaryota</taxon>
        <taxon>Metazoa</taxon>
        <taxon>Ecdysozoa</taxon>
        <taxon>Nematoda</taxon>
        <taxon>Chromadorea</taxon>
        <taxon>Rhabditida</taxon>
        <taxon>Tylenchina</taxon>
        <taxon>Panagrolaimomorpha</taxon>
        <taxon>Strongyloidoidea</taxon>
        <taxon>Strongyloididae</taxon>
        <taxon>Strongyloides</taxon>
    </lineage>
</organism>
<feature type="compositionally biased region" description="Polar residues" evidence="3">
    <location>
        <begin position="503"/>
        <end position="513"/>
    </location>
</feature>
<dbReference type="GO" id="GO:0016604">
    <property type="term" value="C:nuclear body"/>
    <property type="evidence" value="ECO:0007669"/>
    <property type="project" value="TreeGrafter"/>
</dbReference>
<evidence type="ECO:0000313" key="5">
    <source>
        <dbReference type="Proteomes" id="UP000035680"/>
    </source>
</evidence>
<dbReference type="InterPro" id="IPR042470">
    <property type="entry name" value="RMI1_N_C_sf"/>
</dbReference>
<dbReference type="STRING" id="75913.A0A0K0FQV2"/>
<evidence type="ECO:0000256" key="3">
    <source>
        <dbReference type="SAM" id="MobiDB-lite"/>
    </source>
</evidence>
<dbReference type="GO" id="GO:0031422">
    <property type="term" value="C:RecQ family helicase-topoisomerase III complex"/>
    <property type="evidence" value="ECO:0007669"/>
    <property type="project" value="TreeGrafter"/>
</dbReference>
<dbReference type="GO" id="GO:0000712">
    <property type="term" value="P:resolution of meiotic recombination intermediates"/>
    <property type="evidence" value="ECO:0007669"/>
    <property type="project" value="TreeGrafter"/>
</dbReference>
<keyword evidence="5" id="KW-1185">Reference proteome</keyword>
<dbReference type="GO" id="GO:0000724">
    <property type="term" value="P:double-strand break repair via homologous recombination"/>
    <property type="evidence" value="ECO:0007669"/>
    <property type="project" value="TreeGrafter"/>
</dbReference>
<evidence type="ECO:0000259" key="4">
    <source>
        <dbReference type="Pfam" id="PF08585"/>
    </source>
</evidence>
<dbReference type="Pfam" id="PF08585">
    <property type="entry name" value="RMI1_N_C"/>
    <property type="match status" value="1"/>
</dbReference>
<evidence type="ECO:0000256" key="2">
    <source>
        <dbReference type="ARBA" id="ARBA00018987"/>
    </source>
</evidence>
<proteinExistence type="inferred from homology"/>
<evidence type="ECO:0000256" key="1">
    <source>
        <dbReference type="ARBA" id="ARBA00006395"/>
    </source>
</evidence>
<reference evidence="6" key="2">
    <citation type="submission" date="2015-08" db="UniProtKB">
        <authorList>
            <consortium name="WormBaseParasite"/>
        </authorList>
    </citation>
    <scope>IDENTIFICATION</scope>
</reference>
<feature type="region of interest" description="Disordered" evidence="3">
    <location>
        <begin position="502"/>
        <end position="523"/>
    </location>
</feature>
<comment type="similarity">
    <text evidence="1">Belongs to the RMI1 family.</text>
</comment>
<protein>
    <recommendedName>
        <fullName evidence="2">RecQ-mediated genome instability protein 1</fullName>
    </recommendedName>
</protein>
<feature type="domain" description="RecQ mediated genome instability protein 1 OB-fold" evidence="4">
    <location>
        <begin position="77"/>
        <end position="204"/>
    </location>
</feature>
<sequence length="843" mass="96424">MEELLSIKGYFKSANLFLTDDFLLAVKKFYTETKGAAKLIPLRDFVFYQWLHYDISQTVIHKSLPLSYPKDGNININRVFQINYAKRIDVSLYDMYNELSESKADLAWYNNSNEDDDEGFSSPVDYTSGKFEENRVLLMELTDGRNVIHAMEKEPISGLKTIVTPGTKIAIHGRVFVGNGVLYINNSLATVLGGDVEELYKRNNMKSVIERKLRLPESYKMKIKQNLDNKKKRSSLPEPSEASKEIMKQWLNKARESFLDSSGDFKSLYGESNCSKDYSSSMSSIVDELIDTTASYGSNVISRDTATPTTPKAKKNISDLFRPILNKIKKSNTGSLESRHDERSTMNRITGYFTPMKKKFGLISSKKKELQTNVPGRGFVFTPSNDKLNFSNNGSDTLGTIQSLDSNLFKTPEKRNSLLLEKENISLCRTPVSKSEVLTKRGLSLRKPSEENILKNKKNKRLDDHERSSLFKKLIPESHKNLEKSSNYEKLSTSSVMPRLFHENQSPKTSSSIIPPLDKKTSKRREDILPTIPQFARAQIYQAQDRYDGFKEDKFPNVINFNAKSSNIGPSLLDKRRSLNISASKNSNYNNDMHSYMGTDDNLQFTSPKSYSMFNDSCKVKSNSHSDISVMNMSNHSSNFDRNSPTMSFDKSTISLTQTPLFVKKRERMNTSNNSDVFFTPPNKKVLRFDNTQQERSQLYTSCYTTIGDAKRKMDASFGAEILDIRAKVIRITKQLTIQNNQWTMEVEIVDRDENSLICPIHDRYISKFLGEQASESLNKYTQEINEKKKFLCKQLSRKEDLVFSIEMFPTQSIKPTIKNIRTVQQVESKASQAYSQYTSNYI</sequence>
<accession>A0A0K0FQV2</accession>
<dbReference type="InterPro" id="IPR013894">
    <property type="entry name" value="RMI1_OB"/>
</dbReference>
<reference evidence="5" key="1">
    <citation type="submission" date="2014-07" db="EMBL/GenBank/DDBJ databases">
        <authorList>
            <person name="Martin A.A"/>
            <person name="De Silva N."/>
        </authorList>
    </citation>
    <scope>NUCLEOTIDE SEQUENCE</scope>
</reference>